<protein>
    <submittedName>
        <fullName evidence="2">Unnamed protein product</fullName>
    </submittedName>
</protein>
<name>A0A9W6TQU4_9STRA</name>
<sequence length="84" mass="9028">MRSISANSNASAVSIEATTPTTPATTTPDSAVVDLTSNAPACRPVNHCEEEHELHIVLHQAPGHASHARRMQTRPDHEWSHGLS</sequence>
<dbReference type="Proteomes" id="UP001165083">
    <property type="component" value="Unassembled WGS sequence"/>
</dbReference>
<comment type="caution">
    <text evidence="2">The sequence shown here is derived from an EMBL/GenBank/DDBJ whole genome shotgun (WGS) entry which is preliminary data.</text>
</comment>
<accession>A0A9W6TQU4</accession>
<dbReference type="AlphaFoldDB" id="A0A9W6TQU4"/>
<reference evidence="2" key="1">
    <citation type="submission" date="2023-04" db="EMBL/GenBank/DDBJ databases">
        <title>Phytophthora lilii NBRC 32176.</title>
        <authorList>
            <person name="Ichikawa N."/>
            <person name="Sato H."/>
            <person name="Tonouchi N."/>
        </authorList>
    </citation>
    <scope>NUCLEOTIDE SEQUENCE</scope>
    <source>
        <strain evidence="2">NBRC 32176</strain>
    </source>
</reference>
<dbReference type="EMBL" id="BSXW01000299">
    <property type="protein sequence ID" value="GMF17896.1"/>
    <property type="molecule type" value="Genomic_DNA"/>
</dbReference>
<keyword evidence="3" id="KW-1185">Reference proteome</keyword>
<evidence type="ECO:0000313" key="3">
    <source>
        <dbReference type="Proteomes" id="UP001165083"/>
    </source>
</evidence>
<organism evidence="2 3">
    <name type="scientific">Phytophthora lilii</name>
    <dbReference type="NCBI Taxonomy" id="2077276"/>
    <lineage>
        <taxon>Eukaryota</taxon>
        <taxon>Sar</taxon>
        <taxon>Stramenopiles</taxon>
        <taxon>Oomycota</taxon>
        <taxon>Peronosporomycetes</taxon>
        <taxon>Peronosporales</taxon>
        <taxon>Peronosporaceae</taxon>
        <taxon>Phytophthora</taxon>
    </lineage>
</organism>
<feature type="region of interest" description="Disordered" evidence="1">
    <location>
        <begin position="1"/>
        <end position="31"/>
    </location>
</feature>
<evidence type="ECO:0000313" key="2">
    <source>
        <dbReference type="EMBL" id="GMF17896.1"/>
    </source>
</evidence>
<feature type="compositionally biased region" description="Low complexity" evidence="1">
    <location>
        <begin position="1"/>
        <end position="28"/>
    </location>
</feature>
<feature type="region of interest" description="Disordered" evidence="1">
    <location>
        <begin position="61"/>
        <end position="84"/>
    </location>
</feature>
<evidence type="ECO:0000256" key="1">
    <source>
        <dbReference type="SAM" id="MobiDB-lite"/>
    </source>
</evidence>
<feature type="compositionally biased region" description="Basic and acidic residues" evidence="1">
    <location>
        <begin position="73"/>
        <end position="84"/>
    </location>
</feature>
<gene>
    <name evidence="2" type="ORF">Plil01_000661100</name>
</gene>
<proteinExistence type="predicted"/>